<feature type="domain" description="G" evidence="5">
    <location>
        <begin position="88"/>
        <end position="217"/>
    </location>
</feature>
<name>A0A0N0DZ71_LEPPY</name>
<dbReference type="OrthoDB" id="391988at2759"/>
<reference evidence="6 7" key="1">
    <citation type="submission" date="2015-07" db="EMBL/GenBank/DDBJ databases">
        <title>High-quality genome of monoxenous trypanosomatid Leptomonas pyrrhocoris.</title>
        <authorList>
            <person name="Flegontov P."/>
            <person name="Butenko A."/>
            <person name="Firsov S."/>
            <person name="Vlcek C."/>
            <person name="Logacheva M.D."/>
            <person name="Field M."/>
            <person name="Filatov D."/>
            <person name="Flegontova O."/>
            <person name="Gerasimov E."/>
            <person name="Jackson A.P."/>
            <person name="Kelly S."/>
            <person name="Opperdoes F."/>
            <person name="O'Reilly A."/>
            <person name="Votypka J."/>
            <person name="Yurchenko V."/>
            <person name="Lukes J."/>
        </authorList>
    </citation>
    <scope>NUCLEOTIDE SEQUENCE [LARGE SCALE GENOMIC DNA]</scope>
    <source>
        <strain evidence="6">H10</strain>
    </source>
</reference>
<dbReference type="CDD" id="cd01876">
    <property type="entry name" value="YihA_EngB"/>
    <property type="match status" value="1"/>
</dbReference>
<keyword evidence="4" id="KW-0342">GTP-binding</keyword>
<dbReference type="PANTHER" id="PTHR11649">
    <property type="entry name" value="MSS1/TRME-RELATED GTP-BINDING PROTEIN"/>
    <property type="match status" value="1"/>
</dbReference>
<proteinExistence type="predicted"/>
<dbReference type="InterPro" id="IPR030393">
    <property type="entry name" value="G_ENGB_dom"/>
</dbReference>
<evidence type="ECO:0000256" key="2">
    <source>
        <dbReference type="ARBA" id="ARBA00022741"/>
    </source>
</evidence>
<sequence>MLSVLCVLRCALSATHIHLNGVRERFGGSVSSESRADDQTGLASSSAEMDRAEAIESFSNEVFGCGNKHLKNVETLTALPEGLHSFPEICFIGKPNCGKSSLISCLLHNARLGKAGATGGTTRLLQFFNVGDALLLVDTPGYGGWKWRKLDEPLAARANAFSILFRYLALRNGSNLKRVYWLMEASARSPVSFQPRDEEILAFLSRERIPFSVILTKIDRHWRLCADQQRKTAVIGKDGLVHPGHVKPKGSSYCCTTLPEEGVARNMREVFGFLGTDTVPILGVSANREQPARSRNIEILQHDIAHYCTQDLLPGETPTLTNLRKLSYAPPSADRIQEIQLRYPVESFVVPQNNNLSLARMVEQHEEMKAHLLERHVSAGRLTAKEVAACHLGSVGDAVQAIEDETLQRSRLGDVIPSTTFLFEVPSHSVELFADGKGNAVELAGQLTESGRDTCSNNTTSVWREPGTSNTVRDAISMVEKGNRPFRIRPSLASRPSSLSAQAEQWHAVLGSAWESQRSPVEVHVSDEKVGQVENAADTAVERSEPSLSDGPVHPAFLSDVTTITPPTTPTGNAHERNDILLQERSPSSLSLPAMLNPHANYVTAIDGTRIPRSMISVSVEKLAVNKEDELTHFATKSGAGAYEELLLLDQEDEGTADPFTETDGFARLPEVVQTKLLDTKQCRTRSAARRQEERFLAKYVAKKRKARSISMHAEGYMCPWLGISEKRDVVRGVAGNHNLGTGGAVIRGLKQTGFGGKSYSARTMKHRGRATAKTGSWAA</sequence>
<dbReference type="EMBL" id="LGTL01000002">
    <property type="protein sequence ID" value="KPA84931.1"/>
    <property type="molecule type" value="Genomic_DNA"/>
</dbReference>
<dbReference type="VEuPathDB" id="TriTrypDB:LpyrH10_02_3520"/>
<dbReference type="GO" id="GO:0005525">
    <property type="term" value="F:GTP binding"/>
    <property type="evidence" value="ECO:0007669"/>
    <property type="project" value="UniProtKB-KW"/>
</dbReference>
<evidence type="ECO:0000256" key="1">
    <source>
        <dbReference type="ARBA" id="ARBA00022723"/>
    </source>
</evidence>
<dbReference type="InterPro" id="IPR006073">
    <property type="entry name" value="GTP-bd"/>
</dbReference>
<evidence type="ECO:0000313" key="7">
    <source>
        <dbReference type="Proteomes" id="UP000037923"/>
    </source>
</evidence>
<dbReference type="Pfam" id="PF01926">
    <property type="entry name" value="MMR_HSR1"/>
    <property type="match status" value="1"/>
</dbReference>
<dbReference type="SUPFAM" id="SSF52540">
    <property type="entry name" value="P-loop containing nucleoside triphosphate hydrolases"/>
    <property type="match status" value="1"/>
</dbReference>
<accession>A0A0N0DZ71</accession>
<evidence type="ECO:0000313" key="6">
    <source>
        <dbReference type="EMBL" id="KPA84931.1"/>
    </source>
</evidence>
<keyword evidence="2" id="KW-0547">Nucleotide-binding</keyword>
<dbReference type="AlphaFoldDB" id="A0A0N0DZ71"/>
<evidence type="ECO:0000259" key="5">
    <source>
        <dbReference type="Pfam" id="PF01926"/>
    </source>
</evidence>
<gene>
    <name evidence="6" type="ORF">ABB37_01378</name>
</gene>
<dbReference type="InterPro" id="IPR027417">
    <property type="entry name" value="P-loop_NTPase"/>
</dbReference>
<organism evidence="6 7">
    <name type="scientific">Leptomonas pyrrhocoris</name>
    <name type="common">Firebug parasite</name>
    <dbReference type="NCBI Taxonomy" id="157538"/>
    <lineage>
        <taxon>Eukaryota</taxon>
        <taxon>Discoba</taxon>
        <taxon>Euglenozoa</taxon>
        <taxon>Kinetoplastea</taxon>
        <taxon>Metakinetoplastina</taxon>
        <taxon>Trypanosomatida</taxon>
        <taxon>Trypanosomatidae</taxon>
        <taxon>Leishmaniinae</taxon>
        <taxon>Leptomonas</taxon>
    </lineage>
</organism>
<dbReference type="Gene3D" id="3.40.50.300">
    <property type="entry name" value="P-loop containing nucleotide triphosphate hydrolases"/>
    <property type="match status" value="1"/>
</dbReference>
<evidence type="ECO:0000256" key="4">
    <source>
        <dbReference type="ARBA" id="ARBA00023134"/>
    </source>
</evidence>
<dbReference type="OMA" id="RSIYMQA"/>
<dbReference type="PANTHER" id="PTHR11649:SF76">
    <property type="entry name" value="ENGB-TYPE G DOMAIN-CONTAINING PROTEIN"/>
    <property type="match status" value="1"/>
</dbReference>
<keyword evidence="3" id="KW-0460">Magnesium</keyword>
<dbReference type="GeneID" id="26901673"/>
<dbReference type="RefSeq" id="XP_015663371.1">
    <property type="nucleotide sequence ID" value="XM_015797851.1"/>
</dbReference>
<comment type="caution">
    <text evidence="6">The sequence shown here is derived from an EMBL/GenBank/DDBJ whole genome shotgun (WGS) entry which is preliminary data.</text>
</comment>
<dbReference type="Proteomes" id="UP000037923">
    <property type="component" value="Unassembled WGS sequence"/>
</dbReference>
<protein>
    <recommendedName>
        <fullName evidence="5">G domain-containing protein</fullName>
    </recommendedName>
</protein>
<keyword evidence="1" id="KW-0479">Metal-binding</keyword>
<evidence type="ECO:0000256" key="3">
    <source>
        <dbReference type="ARBA" id="ARBA00022842"/>
    </source>
</evidence>
<dbReference type="RefSeq" id="XP_015663370.1">
    <property type="nucleotide sequence ID" value="XM_015797850.1"/>
</dbReference>
<keyword evidence="7" id="KW-1185">Reference proteome</keyword>
<dbReference type="EMBL" id="LGTL01000002">
    <property type="protein sequence ID" value="KPA84932.1"/>
    <property type="molecule type" value="Genomic_DNA"/>
</dbReference>
<dbReference type="GO" id="GO:0046872">
    <property type="term" value="F:metal ion binding"/>
    <property type="evidence" value="ECO:0007669"/>
    <property type="project" value="UniProtKB-KW"/>
</dbReference>